<gene>
    <name evidence="4" type="ORF">ODALV1_LOCUS19441</name>
</gene>
<dbReference type="PANTHER" id="PTHR24416:SF602">
    <property type="entry name" value="PROTEIN VER-1-RELATED"/>
    <property type="match status" value="1"/>
</dbReference>
<dbReference type="PANTHER" id="PTHR24416">
    <property type="entry name" value="TYROSINE-PROTEIN KINASE RECEPTOR"/>
    <property type="match status" value="1"/>
</dbReference>
<dbReference type="InterPro" id="IPR001245">
    <property type="entry name" value="Ser-Thr/Tyr_kinase_cat_dom"/>
</dbReference>
<dbReference type="Pfam" id="PF07714">
    <property type="entry name" value="PK_Tyr_Ser-Thr"/>
    <property type="match status" value="1"/>
</dbReference>
<dbReference type="InterPro" id="IPR050122">
    <property type="entry name" value="RTK"/>
</dbReference>
<dbReference type="EMBL" id="CAXLJM020000065">
    <property type="protein sequence ID" value="CAL8121556.1"/>
    <property type="molecule type" value="Genomic_DNA"/>
</dbReference>
<keyword evidence="1" id="KW-0812">Transmembrane</keyword>
<evidence type="ECO:0000313" key="4">
    <source>
        <dbReference type="EMBL" id="CAL8121556.1"/>
    </source>
</evidence>
<dbReference type="Gene3D" id="1.10.510.10">
    <property type="entry name" value="Transferase(Phosphotransferase) domain 1"/>
    <property type="match status" value="1"/>
</dbReference>
<dbReference type="Proteomes" id="UP001642540">
    <property type="component" value="Unassembled WGS sequence"/>
</dbReference>
<evidence type="ECO:0000256" key="2">
    <source>
        <dbReference type="SAM" id="SignalP"/>
    </source>
</evidence>
<name>A0ABP1R9K6_9HEXA</name>
<evidence type="ECO:0000256" key="1">
    <source>
        <dbReference type="SAM" id="Phobius"/>
    </source>
</evidence>
<accession>A0ABP1R9K6</accession>
<feature type="domain" description="Serine-threonine/tyrosine-protein kinase catalytic" evidence="3">
    <location>
        <begin position="528"/>
        <end position="587"/>
    </location>
</feature>
<dbReference type="CDD" id="cd12087">
    <property type="entry name" value="TM_EGFR-like"/>
    <property type="match status" value="1"/>
</dbReference>
<organism evidence="4 5">
    <name type="scientific">Orchesella dallaii</name>
    <dbReference type="NCBI Taxonomy" id="48710"/>
    <lineage>
        <taxon>Eukaryota</taxon>
        <taxon>Metazoa</taxon>
        <taxon>Ecdysozoa</taxon>
        <taxon>Arthropoda</taxon>
        <taxon>Hexapoda</taxon>
        <taxon>Collembola</taxon>
        <taxon>Entomobryomorpha</taxon>
        <taxon>Entomobryoidea</taxon>
        <taxon>Orchesellidae</taxon>
        <taxon>Orchesellinae</taxon>
        <taxon>Orchesella</taxon>
    </lineage>
</organism>
<reference evidence="4 5" key="1">
    <citation type="submission" date="2024-08" db="EMBL/GenBank/DDBJ databases">
        <authorList>
            <person name="Cucini C."/>
            <person name="Frati F."/>
        </authorList>
    </citation>
    <scope>NUCLEOTIDE SEQUENCE [LARGE SCALE GENOMIC DNA]</scope>
</reference>
<keyword evidence="1" id="KW-0472">Membrane</keyword>
<protein>
    <recommendedName>
        <fullName evidence="3">Serine-threonine/tyrosine-protein kinase catalytic domain-containing protein</fullName>
    </recommendedName>
</protein>
<feature type="transmembrane region" description="Helical" evidence="1">
    <location>
        <begin position="466"/>
        <end position="489"/>
    </location>
</feature>
<keyword evidence="5" id="KW-1185">Reference proteome</keyword>
<evidence type="ECO:0000313" key="5">
    <source>
        <dbReference type="Proteomes" id="UP001642540"/>
    </source>
</evidence>
<keyword evidence="2" id="KW-0732">Signal</keyword>
<evidence type="ECO:0000259" key="3">
    <source>
        <dbReference type="Pfam" id="PF07714"/>
    </source>
</evidence>
<keyword evidence="1" id="KW-1133">Transmembrane helix</keyword>
<comment type="caution">
    <text evidence="4">The sequence shown here is derived from an EMBL/GenBank/DDBJ whole genome shotgun (WGS) entry which is preliminary data.</text>
</comment>
<sequence length="602" mass="69036">MAAKLLALLIYLLVSFYGMAESSRSLKFTPEVDLFESHPRLIQRETSIGNKSYLIQPYVKQFIKLSCLSTQPIRWVLYTYDPFEESPKIEKTQRKQGNTMRFESYISWTFTFRSTNVSDASCFYERDWEKYQPDLEIFSRTFGPTVVFRKQDWVTCKGDFSSQPIVSANNSLSLPILPEPISVQCGERKLGIGSPLGRSFITLFPSFENNSWQSRIYYKTFEDAIAGNSIRVTLSKTWLHDQFHNLNFSSSHLAFAINETVEFACLAVKYLYMEGFHWKLGQTKFISADTPWQVHAIDTNHSLHVIRRNITFQGNVSGNTASSLSCLGPIWNSMNFQVSQPLNFDLHGPQAPSGSLAYSTIDDTHDEFTFIYRGWPKPTVTWFFSGNVTEAPSNQKPKDSHRHIYSITWNETRLLISQCSSYNVICHLKNFEGEVTQGVFRKKKICIIPILLTVPPAQPSSDSTGIIIGSSIGTLFIFIVSLLFAFVIWRRKYRKTPRSETMSMTENNTSEENQYFNKDFELSIKDCSIGSVPYGGLNWTSSFADSLLKGLRLTIPRFAPQNVYDKMLECWDLNSDGRPTFSEMIEFFKIFCNAEVEYTELN</sequence>
<feature type="chain" id="PRO_5047475736" description="Serine-threonine/tyrosine-protein kinase catalytic domain-containing protein" evidence="2">
    <location>
        <begin position="23"/>
        <end position="602"/>
    </location>
</feature>
<feature type="signal peptide" evidence="2">
    <location>
        <begin position="1"/>
        <end position="22"/>
    </location>
</feature>
<proteinExistence type="predicted"/>